<dbReference type="Proteomes" id="UP001473302">
    <property type="component" value="Unassembled WGS sequence"/>
</dbReference>
<evidence type="ECO:0000313" key="2">
    <source>
        <dbReference type="EMBL" id="GAA5810396.1"/>
    </source>
</evidence>
<protein>
    <submittedName>
        <fullName evidence="2">Uncharacterized protein</fullName>
    </submittedName>
</protein>
<feature type="region of interest" description="Disordered" evidence="1">
    <location>
        <begin position="1"/>
        <end position="26"/>
    </location>
</feature>
<keyword evidence="3" id="KW-1185">Reference proteome</keyword>
<dbReference type="EMBL" id="BAABUK010000007">
    <property type="protein sequence ID" value="GAA5810396.1"/>
    <property type="molecule type" value="Genomic_DNA"/>
</dbReference>
<name>A0ABP9YU79_9FUNG</name>
<feature type="compositionally biased region" description="Basic and acidic residues" evidence="1">
    <location>
        <begin position="193"/>
        <end position="206"/>
    </location>
</feature>
<evidence type="ECO:0000256" key="1">
    <source>
        <dbReference type="SAM" id="MobiDB-lite"/>
    </source>
</evidence>
<organism evidence="2 3">
    <name type="scientific">Mucor flavus</name>
    <dbReference type="NCBI Taxonomy" id="439312"/>
    <lineage>
        <taxon>Eukaryota</taxon>
        <taxon>Fungi</taxon>
        <taxon>Fungi incertae sedis</taxon>
        <taxon>Mucoromycota</taxon>
        <taxon>Mucoromycotina</taxon>
        <taxon>Mucoromycetes</taxon>
        <taxon>Mucorales</taxon>
        <taxon>Mucorineae</taxon>
        <taxon>Mucoraceae</taxon>
        <taxon>Mucor</taxon>
    </lineage>
</organism>
<sequence>MASVEDFNYSSGSDTEPYFDACESEPAQLNQPNCTLQAQPDYGKVNLEANLVKRMLQEAQNNNEIPLSVSDIDRELVALEETERQRVEVSSRFGEILLAARKMLNAGRWDHKELKLLNEDRKIALIKARDEANGYTAEELEHTIKTEPTSFNLTDSEMLEPAWLLGPSFEQYRKKQIRKKEKAKRILLQSSTDRPELPSQRRDKLHFNNKKWIQRPYDRERERSDVGRSRIIKKGIRQDVRKDKKLLMNAFKKLKMES</sequence>
<feature type="region of interest" description="Disordered" evidence="1">
    <location>
        <begin position="187"/>
        <end position="210"/>
    </location>
</feature>
<reference evidence="2 3" key="1">
    <citation type="submission" date="2024-04" db="EMBL/GenBank/DDBJ databases">
        <title>genome sequences of Mucor flavus KT1a and Helicostylum pulchrum KT1b strains isolated from the surface of a dry-aged beef.</title>
        <authorList>
            <person name="Toyotome T."/>
            <person name="Hosono M."/>
            <person name="Torimaru M."/>
            <person name="Fukuda K."/>
            <person name="Mikami N."/>
        </authorList>
    </citation>
    <scope>NUCLEOTIDE SEQUENCE [LARGE SCALE GENOMIC DNA]</scope>
    <source>
        <strain evidence="2 3">KT1a</strain>
    </source>
</reference>
<accession>A0ABP9YU79</accession>
<evidence type="ECO:0000313" key="3">
    <source>
        <dbReference type="Proteomes" id="UP001473302"/>
    </source>
</evidence>
<proteinExistence type="predicted"/>
<gene>
    <name evidence="2" type="ORF">MFLAVUS_003817</name>
</gene>
<comment type="caution">
    <text evidence="2">The sequence shown here is derived from an EMBL/GenBank/DDBJ whole genome shotgun (WGS) entry which is preliminary data.</text>
</comment>